<accession>A0ABR0XTD3</accession>
<proteinExistence type="predicted"/>
<dbReference type="Gene3D" id="3.60.10.10">
    <property type="entry name" value="Endonuclease/exonuclease/phosphatase"/>
    <property type="match status" value="1"/>
</dbReference>
<dbReference type="PANTHER" id="PTHR33710:SF64">
    <property type="entry name" value="ENDONUCLEASE_EXONUCLEASE_PHOSPHATASE DOMAIN-CONTAINING PROTEIN"/>
    <property type="match status" value="1"/>
</dbReference>
<name>A0ABR0XTD3_REHGL</name>
<evidence type="ECO:0000313" key="2">
    <source>
        <dbReference type="Proteomes" id="UP001318860"/>
    </source>
</evidence>
<sequence length="557" mass="62978">MNCIFWNILGIGNVASRNVLKALCHKHKPSIMAICEPNVDFSTISDSYWQSLGLTLAGQNFRVNGWPDIWVLHDYTITILNQVWSSTQCIVFHVQFGSLIFHVGFTHGLCDYIARRELWLDLRNLGLADLLLVGDFNAVLGHHERSRNDTLSQASCQDFRDFIEDANLFAVPMMGNSFTWCSPRRPPSLLQAKLDRALSTCPFSALWKEDVKGLVLPRIGSDHHPILVTCSSAITMGPVPFRFQRMWVHHDSFWDLVTTSWGSPCDTHKPLLRVMKKLKRLRYVIKDWNMDVFGDVNRSVDSQMEHLRQIQADIKALGYTSSLRDSELDAQLKLSQTLQSQSEFLKQKAHTAWLKDGDRNTTFFHRRSQIRTGRAGIQGLMVAGNFTDDATVLGNHIISFYEELFVETRSSTTDFSLVDQVLTPMVGARDNPNLTAIPSDSEVQTTVFDMDSDSSPGPDGFNGIFYRHFWDVISAEVTDDVRSFFSNSSLPLGLNASFMALIPKTKDANVIDNFRPIVMSNFLFKIITKILATRLGSIIADYLSPTQFGFIPGRQIH</sequence>
<evidence type="ECO:0000313" key="1">
    <source>
        <dbReference type="EMBL" id="KAK6162260.1"/>
    </source>
</evidence>
<reference evidence="1 2" key="1">
    <citation type="journal article" date="2021" name="Comput. Struct. Biotechnol. J.">
        <title>De novo genome assembly of the potent medicinal plant Rehmannia glutinosa using nanopore technology.</title>
        <authorList>
            <person name="Ma L."/>
            <person name="Dong C."/>
            <person name="Song C."/>
            <person name="Wang X."/>
            <person name="Zheng X."/>
            <person name="Niu Y."/>
            <person name="Chen S."/>
            <person name="Feng W."/>
        </authorList>
    </citation>
    <scope>NUCLEOTIDE SEQUENCE [LARGE SCALE GENOMIC DNA]</scope>
    <source>
        <strain evidence="1">DH-2019</strain>
    </source>
</reference>
<dbReference type="Proteomes" id="UP001318860">
    <property type="component" value="Unassembled WGS sequence"/>
</dbReference>
<gene>
    <name evidence="1" type="ORF">DH2020_002101</name>
</gene>
<dbReference type="SUPFAM" id="SSF56219">
    <property type="entry name" value="DNase I-like"/>
    <property type="match status" value="1"/>
</dbReference>
<dbReference type="EMBL" id="JABTTQ020000002">
    <property type="protein sequence ID" value="KAK6162260.1"/>
    <property type="molecule type" value="Genomic_DNA"/>
</dbReference>
<comment type="caution">
    <text evidence="1">The sequence shown here is derived from an EMBL/GenBank/DDBJ whole genome shotgun (WGS) entry which is preliminary data.</text>
</comment>
<protein>
    <submittedName>
        <fullName evidence="1">Uncharacterized protein</fullName>
    </submittedName>
</protein>
<keyword evidence="2" id="KW-1185">Reference proteome</keyword>
<dbReference type="InterPro" id="IPR036691">
    <property type="entry name" value="Endo/exonu/phosph_ase_sf"/>
</dbReference>
<dbReference type="PANTHER" id="PTHR33710">
    <property type="entry name" value="BNAC02G09200D PROTEIN"/>
    <property type="match status" value="1"/>
</dbReference>
<organism evidence="1 2">
    <name type="scientific">Rehmannia glutinosa</name>
    <name type="common">Chinese foxglove</name>
    <dbReference type="NCBI Taxonomy" id="99300"/>
    <lineage>
        <taxon>Eukaryota</taxon>
        <taxon>Viridiplantae</taxon>
        <taxon>Streptophyta</taxon>
        <taxon>Embryophyta</taxon>
        <taxon>Tracheophyta</taxon>
        <taxon>Spermatophyta</taxon>
        <taxon>Magnoliopsida</taxon>
        <taxon>eudicotyledons</taxon>
        <taxon>Gunneridae</taxon>
        <taxon>Pentapetalae</taxon>
        <taxon>asterids</taxon>
        <taxon>lamiids</taxon>
        <taxon>Lamiales</taxon>
        <taxon>Orobanchaceae</taxon>
        <taxon>Rehmannieae</taxon>
        <taxon>Rehmannia</taxon>
    </lineage>
</organism>